<organism evidence="2 3">
    <name type="scientific">Massilia phyllostachyos</name>
    <dbReference type="NCBI Taxonomy" id="2898585"/>
    <lineage>
        <taxon>Bacteria</taxon>
        <taxon>Pseudomonadati</taxon>
        <taxon>Pseudomonadota</taxon>
        <taxon>Betaproteobacteria</taxon>
        <taxon>Burkholderiales</taxon>
        <taxon>Oxalobacteraceae</taxon>
        <taxon>Telluria group</taxon>
        <taxon>Massilia</taxon>
    </lineage>
</organism>
<dbReference type="SUPFAM" id="SSF159501">
    <property type="entry name" value="EreA/ChaN-like"/>
    <property type="match status" value="1"/>
</dbReference>
<gene>
    <name evidence="2" type="ORF">LQ564_12330</name>
</gene>
<name>A0ABS8Q5R4_9BURK</name>
<evidence type="ECO:0000313" key="3">
    <source>
        <dbReference type="Proteomes" id="UP001179361"/>
    </source>
</evidence>
<dbReference type="RefSeq" id="WP_231058388.1">
    <property type="nucleotide sequence ID" value="NZ_JAJNOC010000003.1"/>
</dbReference>
<keyword evidence="1" id="KW-0732">Signal</keyword>
<dbReference type="Proteomes" id="UP001179361">
    <property type="component" value="Unassembled WGS sequence"/>
</dbReference>
<protein>
    <submittedName>
        <fullName evidence="2">Uncharacterized protein</fullName>
    </submittedName>
</protein>
<accession>A0ABS8Q5R4</accession>
<evidence type="ECO:0000256" key="1">
    <source>
        <dbReference type="SAM" id="SignalP"/>
    </source>
</evidence>
<sequence>MHVHRLLPLLLALFSASLPAAQPTLATHAAVMARASAPVDFVLDKFRTHELLIFDDAMHTAVEPWRFYIELVQHPAFHGQVRNIFIEVLPVNFQPAIDAYLDSPVDDPTLLYPALQSAGDLGWAYQTYIDLLRAVREVNRTLPVDKRLRVIGTDQPSYWPLMQTRRDWELSMVSGEARDYHMYAVTASQLGWFKEKEKGILLTNTRHSYKGVRNAQGRLYWNAGTFFQQNHPGKSYAVRFHHAALELKPRTVPAGASTREGLERASVRWIRMEDGAWDCAHQAAGYRPLAFDLQGTPFGKAAYVGNHMMDAQAGQTMADAYDALVFLAPLDGSRSTARADIYTPAFRKELVRRLRVMRSEEEITALLGSAGVPTLEAYVDKSFQPRGEQVEPVVTKLPPLACKQD</sequence>
<comment type="caution">
    <text evidence="2">The sequence shown here is derived from an EMBL/GenBank/DDBJ whole genome shotgun (WGS) entry which is preliminary data.</text>
</comment>
<keyword evidence="3" id="KW-1185">Reference proteome</keyword>
<feature type="signal peptide" evidence="1">
    <location>
        <begin position="1"/>
        <end position="20"/>
    </location>
</feature>
<proteinExistence type="predicted"/>
<evidence type="ECO:0000313" key="2">
    <source>
        <dbReference type="EMBL" id="MCD2517093.1"/>
    </source>
</evidence>
<dbReference type="EMBL" id="JAJNOC010000003">
    <property type="protein sequence ID" value="MCD2517093.1"/>
    <property type="molecule type" value="Genomic_DNA"/>
</dbReference>
<feature type="chain" id="PRO_5045090530" evidence="1">
    <location>
        <begin position="21"/>
        <end position="405"/>
    </location>
</feature>
<reference evidence="2" key="1">
    <citation type="submission" date="2021-11" db="EMBL/GenBank/DDBJ databases">
        <title>The complete genome of Massilia sp sp. G4R7.</title>
        <authorList>
            <person name="Liu L."/>
            <person name="Yue J."/>
            <person name="Yuan J."/>
            <person name="Yang F."/>
            <person name="Li L."/>
        </authorList>
    </citation>
    <scope>NUCLEOTIDE SEQUENCE</scope>
    <source>
        <strain evidence="2">G4R7</strain>
    </source>
</reference>